<dbReference type="PROSITE" id="PS51225">
    <property type="entry name" value="MARVEL"/>
    <property type="match status" value="1"/>
</dbReference>
<proteinExistence type="predicted"/>
<evidence type="ECO:0000313" key="8">
    <source>
        <dbReference type="EMBL" id="CAK8679738.1"/>
    </source>
</evidence>
<keyword evidence="4 5" id="KW-0472">Membrane</keyword>
<dbReference type="EMBL" id="CAWYQH010000068">
    <property type="protein sequence ID" value="CAK8679738.1"/>
    <property type="molecule type" value="Genomic_DNA"/>
</dbReference>
<dbReference type="Proteomes" id="UP001642483">
    <property type="component" value="Unassembled WGS sequence"/>
</dbReference>
<name>A0ABP0FL64_CLALP</name>
<dbReference type="PANTHER" id="PTHR22776:SF97">
    <property type="entry name" value="RE01453P"/>
    <property type="match status" value="1"/>
</dbReference>
<evidence type="ECO:0000256" key="2">
    <source>
        <dbReference type="ARBA" id="ARBA00022692"/>
    </source>
</evidence>
<feature type="domain" description="MARVEL" evidence="7">
    <location>
        <begin position="24"/>
        <end position="152"/>
    </location>
</feature>
<keyword evidence="9" id="KW-1185">Reference proteome</keyword>
<gene>
    <name evidence="8" type="ORF">CVLEPA_LOCUS9990</name>
</gene>
<feature type="transmembrane region" description="Helical" evidence="6">
    <location>
        <begin position="61"/>
        <end position="83"/>
    </location>
</feature>
<accession>A0ABP0FL64</accession>
<keyword evidence="3 6" id="KW-1133">Transmembrane helix</keyword>
<dbReference type="InterPro" id="IPR008253">
    <property type="entry name" value="Marvel"/>
</dbReference>
<sequence length="168" mass="18338">MEETTTTTTTVTSSTTVITCNTSYLLSVPGILKIAEVILGLLCWALIASVGGTAFSRPHQFVMFVAVTSWILTLITLVIYLSACHVHTCSGAPWSIIEFTFNAFWAFFYVIASCVSAAFTGSIPNLAAATAFAFFTSIAYVIHAIWSYKMWRGVLPWIRVSRDVTVSS</sequence>
<reference evidence="8 9" key="1">
    <citation type="submission" date="2024-02" db="EMBL/GenBank/DDBJ databases">
        <authorList>
            <person name="Daric V."/>
            <person name="Darras S."/>
        </authorList>
    </citation>
    <scope>NUCLEOTIDE SEQUENCE [LARGE SCALE GENOMIC DNA]</scope>
</reference>
<dbReference type="PANTHER" id="PTHR22776">
    <property type="entry name" value="MARVEL-CONTAINING POTENTIAL LIPID RAFT-ASSOCIATED PROTEIN"/>
    <property type="match status" value="1"/>
</dbReference>
<protein>
    <recommendedName>
        <fullName evidence="7">MARVEL domain-containing protein</fullName>
    </recommendedName>
</protein>
<dbReference type="InterPro" id="IPR050578">
    <property type="entry name" value="MARVEL-CKLF_proteins"/>
</dbReference>
<evidence type="ECO:0000256" key="5">
    <source>
        <dbReference type="PROSITE-ProRule" id="PRU00581"/>
    </source>
</evidence>
<comment type="subcellular location">
    <subcellularLocation>
        <location evidence="1">Membrane</location>
        <topology evidence="1">Multi-pass membrane protein</topology>
    </subcellularLocation>
</comment>
<evidence type="ECO:0000313" key="9">
    <source>
        <dbReference type="Proteomes" id="UP001642483"/>
    </source>
</evidence>
<evidence type="ECO:0000256" key="4">
    <source>
        <dbReference type="ARBA" id="ARBA00023136"/>
    </source>
</evidence>
<comment type="caution">
    <text evidence="8">The sequence shown here is derived from an EMBL/GenBank/DDBJ whole genome shotgun (WGS) entry which is preliminary data.</text>
</comment>
<evidence type="ECO:0000256" key="1">
    <source>
        <dbReference type="ARBA" id="ARBA00004141"/>
    </source>
</evidence>
<evidence type="ECO:0000259" key="7">
    <source>
        <dbReference type="PROSITE" id="PS51225"/>
    </source>
</evidence>
<evidence type="ECO:0000256" key="6">
    <source>
        <dbReference type="SAM" id="Phobius"/>
    </source>
</evidence>
<keyword evidence="2 5" id="KW-0812">Transmembrane</keyword>
<feature type="transmembrane region" description="Helical" evidence="6">
    <location>
        <begin position="126"/>
        <end position="146"/>
    </location>
</feature>
<organism evidence="8 9">
    <name type="scientific">Clavelina lepadiformis</name>
    <name type="common">Light-bulb sea squirt</name>
    <name type="synonym">Ascidia lepadiformis</name>
    <dbReference type="NCBI Taxonomy" id="159417"/>
    <lineage>
        <taxon>Eukaryota</taxon>
        <taxon>Metazoa</taxon>
        <taxon>Chordata</taxon>
        <taxon>Tunicata</taxon>
        <taxon>Ascidiacea</taxon>
        <taxon>Aplousobranchia</taxon>
        <taxon>Clavelinidae</taxon>
        <taxon>Clavelina</taxon>
    </lineage>
</organism>
<evidence type="ECO:0000256" key="3">
    <source>
        <dbReference type="ARBA" id="ARBA00022989"/>
    </source>
</evidence>
<feature type="transmembrane region" description="Helical" evidence="6">
    <location>
        <begin position="31"/>
        <end position="54"/>
    </location>
</feature>
<dbReference type="Pfam" id="PF01284">
    <property type="entry name" value="MARVEL"/>
    <property type="match status" value="1"/>
</dbReference>